<organism evidence="1 2">
    <name type="scientific">Pontibacter actiniarum</name>
    <dbReference type="NCBI Taxonomy" id="323450"/>
    <lineage>
        <taxon>Bacteria</taxon>
        <taxon>Pseudomonadati</taxon>
        <taxon>Bacteroidota</taxon>
        <taxon>Cytophagia</taxon>
        <taxon>Cytophagales</taxon>
        <taxon>Hymenobacteraceae</taxon>
        <taxon>Pontibacter</taxon>
    </lineage>
</organism>
<proteinExistence type="predicted"/>
<keyword evidence="2" id="KW-1185">Reference proteome</keyword>
<dbReference type="Proteomes" id="UP000266292">
    <property type="component" value="Chromosome"/>
</dbReference>
<evidence type="ECO:0008006" key="3">
    <source>
        <dbReference type="Google" id="ProtNLM"/>
    </source>
</evidence>
<protein>
    <recommendedName>
        <fullName evidence="3">STAS/SEC14 domain-containing protein</fullName>
    </recommendedName>
</protein>
<sequence length="135" mass="15638">MKKELRNNQDEVYFTLEVDKLSGWLRGCWYGSTTTEQVKLGSLLYVEGLQRSPYSKILNDTRYSSCSFLDANEWMERVCMPPAVQAGLTCLVHLIPENIESTLSVEDFCRRARDNFRTLVIDCENEAIEWLKGCR</sequence>
<gene>
    <name evidence="1" type="ORF">CA264_19765</name>
</gene>
<evidence type="ECO:0000313" key="1">
    <source>
        <dbReference type="EMBL" id="ARS37481.1"/>
    </source>
</evidence>
<dbReference type="STRING" id="709015.GCA_000472485_03991"/>
<accession>A0A1X9YXH4</accession>
<dbReference type="KEGG" id="pact:CA264_19765"/>
<dbReference type="OrthoDB" id="882485at2"/>
<evidence type="ECO:0000313" key="2">
    <source>
        <dbReference type="Proteomes" id="UP000266292"/>
    </source>
</evidence>
<reference evidence="2" key="1">
    <citation type="submission" date="2017-05" db="EMBL/GenBank/DDBJ databases">
        <authorList>
            <person name="Ray J."/>
            <person name="Price M."/>
            <person name="Deutschbauer A."/>
        </authorList>
    </citation>
    <scope>NUCLEOTIDE SEQUENCE [LARGE SCALE GENOMIC DNA]</scope>
    <source>
        <strain evidence="2">DSM 19842</strain>
    </source>
</reference>
<name>A0A1X9YXH4_9BACT</name>
<dbReference type="EMBL" id="CP021235">
    <property type="protein sequence ID" value="ARS37481.1"/>
    <property type="molecule type" value="Genomic_DNA"/>
</dbReference>
<dbReference type="AlphaFoldDB" id="A0A1X9YXH4"/>
<dbReference type="RefSeq" id="WP_025609139.1">
    <property type="nucleotide sequence ID" value="NZ_CP021235.1"/>
</dbReference>